<dbReference type="EMBL" id="JACTVA010000021">
    <property type="protein sequence ID" value="MBC9207736.1"/>
    <property type="molecule type" value="Genomic_DNA"/>
</dbReference>
<dbReference type="InterPro" id="IPR001029">
    <property type="entry name" value="Flagellin_N"/>
</dbReference>
<feature type="domain" description="Flagellin N-terminal" evidence="4">
    <location>
        <begin position="5"/>
        <end position="138"/>
    </location>
</feature>
<evidence type="ECO:0000256" key="1">
    <source>
        <dbReference type="ARBA" id="ARBA00005709"/>
    </source>
</evidence>
<protein>
    <recommendedName>
        <fullName evidence="3">Flagellin</fullName>
    </recommendedName>
</protein>
<dbReference type="InterPro" id="IPR046358">
    <property type="entry name" value="Flagellin_C"/>
</dbReference>
<keyword evidence="6" id="KW-0282">Flagellum</keyword>
<evidence type="ECO:0000259" key="4">
    <source>
        <dbReference type="Pfam" id="PF00669"/>
    </source>
</evidence>
<evidence type="ECO:0000259" key="5">
    <source>
        <dbReference type="Pfam" id="PF00700"/>
    </source>
</evidence>
<dbReference type="Pfam" id="PF00700">
    <property type="entry name" value="Flagellin_C"/>
    <property type="match status" value="1"/>
</dbReference>
<dbReference type="RefSeq" id="WP_187784901.1">
    <property type="nucleotide sequence ID" value="NZ_JACTVA010000021.1"/>
</dbReference>
<keyword evidence="7" id="KW-1185">Reference proteome</keyword>
<keyword evidence="3" id="KW-0964">Secreted</keyword>
<organism evidence="6 7">
    <name type="scientific">Teichococcus aerophilus</name>
    <dbReference type="NCBI Taxonomy" id="1224513"/>
    <lineage>
        <taxon>Bacteria</taxon>
        <taxon>Pseudomonadati</taxon>
        <taxon>Pseudomonadota</taxon>
        <taxon>Alphaproteobacteria</taxon>
        <taxon>Acetobacterales</taxon>
        <taxon>Roseomonadaceae</taxon>
        <taxon>Roseomonas</taxon>
    </lineage>
</organism>
<dbReference type="Gene3D" id="1.20.1330.10">
    <property type="entry name" value="f41 fragment of flagellin, N-terminal domain"/>
    <property type="match status" value="2"/>
</dbReference>
<keyword evidence="6" id="KW-0969">Cilium</keyword>
<evidence type="ECO:0000313" key="6">
    <source>
        <dbReference type="EMBL" id="MBC9207736.1"/>
    </source>
</evidence>
<evidence type="ECO:0000256" key="3">
    <source>
        <dbReference type="RuleBase" id="RU362073"/>
    </source>
</evidence>
<comment type="similarity">
    <text evidence="1 3">Belongs to the bacterial flagellin family.</text>
</comment>
<accession>A0ABR7RN45</accession>
<gene>
    <name evidence="6" type="ORF">IBL26_12900</name>
</gene>
<name>A0ABR7RN45_9PROT</name>
<comment type="caution">
    <text evidence="6">The sequence shown here is derived from an EMBL/GenBank/DDBJ whole genome shotgun (WGS) entry which is preliminary data.</text>
</comment>
<reference evidence="6 7" key="1">
    <citation type="journal article" date="2013" name="Int. J. Syst. Evol. Microbiol.">
        <title>Roseomonas aerophila sp. nov., isolated from air.</title>
        <authorList>
            <person name="Kim S.J."/>
            <person name="Weon H.Y."/>
            <person name="Ahn J.H."/>
            <person name="Hong S.B."/>
            <person name="Seok S.J."/>
            <person name="Whang K.S."/>
            <person name="Kwon S.W."/>
        </authorList>
    </citation>
    <scope>NUCLEOTIDE SEQUENCE [LARGE SCALE GENOMIC DNA]</scope>
    <source>
        <strain evidence="6 7">NBRC 108923</strain>
    </source>
</reference>
<dbReference type="InterPro" id="IPR001492">
    <property type="entry name" value="Flagellin"/>
</dbReference>
<dbReference type="PRINTS" id="PR00207">
    <property type="entry name" value="FLAGELLIN"/>
</dbReference>
<dbReference type="Pfam" id="PF00669">
    <property type="entry name" value="Flagellin_N"/>
    <property type="match status" value="1"/>
</dbReference>
<evidence type="ECO:0000256" key="2">
    <source>
        <dbReference type="ARBA" id="ARBA00023143"/>
    </source>
</evidence>
<dbReference type="PANTHER" id="PTHR42792">
    <property type="entry name" value="FLAGELLIN"/>
    <property type="match status" value="1"/>
</dbReference>
<feature type="domain" description="Flagellin C-terminal" evidence="5">
    <location>
        <begin position="494"/>
        <end position="578"/>
    </location>
</feature>
<sequence>MVSSILTNNGALTALQSLKATQKSLLNTQNRISTGLKVATAKDNAATWAVATSMRSDIANTKQVSENLSVSSSIVATAETAAETIADLVKQVRTKVTSAQNPAVDKKQVQADIDGYLAQISSIVDAASFKGVNLINGDGTQNVLTSVNSVNGVSTGAYANIAKQNLKVEDGSMLSDLKNLTVLSRADQTLAKQNDGVQKLEVAIAGGAVDLKAGNKLEVKYIDETGTDRTLTVKVTENITTTKGLVDYLNKDAGFAGKFQADQSIVNGVTANTKIMLSTKDRDSTVRLGSNSGTTAIALTDVLKAVAGDNGVAVTSNVLGTATAAVAGAASVLEMTFGDKPLVMGDEFSIKLDMTPGTVTTDKGDITYKLKVVGGDYKTGDQIFDGSSPVDRVFVIAVAAADVTGANVTGKDIANKLKDALVTGTGATKWNIAAITTPTTLAGGNFLGAAASAGTNYGVEVDTATGTLRLTSADATDSLVGFSSSKTDYDVLLSKLDSATANVANAAASFGTAATRIDLQKDFLDKLVDTLTTGLGALVDADMSEEAARLQALQVQEQLGTQALSIANQAPQSILSLFR</sequence>
<keyword evidence="6" id="KW-0966">Cell projection</keyword>
<comment type="subcellular location">
    <subcellularLocation>
        <location evidence="3">Secreted</location>
    </subcellularLocation>
    <subcellularLocation>
        <location evidence="3">Bacterial flagellum</location>
    </subcellularLocation>
</comment>
<dbReference type="Proteomes" id="UP000626026">
    <property type="component" value="Unassembled WGS sequence"/>
</dbReference>
<dbReference type="PANTHER" id="PTHR42792:SF2">
    <property type="entry name" value="FLAGELLIN"/>
    <property type="match status" value="1"/>
</dbReference>
<keyword evidence="2 3" id="KW-0975">Bacterial flagellum</keyword>
<dbReference type="SUPFAM" id="SSF64518">
    <property type="entry name" value="Phase 1 flagellin"/>
    <property type="match status" value="1"/>
</dbReference>
<evidence type="ECO:0000313" key="7">
    <source>
        <dbReference type="Proteomes" id="UP000626026"/>
    </source>
</evidence>
<comment type="function">
    <text evidence="3">Flagellin is the subunit protein which polymerizes to form the filaments of bacterial flagella.</text>
</comment>
<proteinExistence type="inferred from homology"/>